<evidence type="ECO:0008006" key="3">
    <source>
        <dbReference type="Google" id="ProtNLM"/>
    </source>
</evidence>
<dbReference type="Proteomes" id="UP000268313">
    <property type="component" value="Unassembled WGS sequence"/>
</dbReference>
<dbReference type="SUPFAM" id="SSF82171">
    <property type="entry name" value="DPP6 N-terminal domain-like"/>
    <property type="match status" value="1"/>
</dbReference>
<comment type="caution">
    <text evidence="1">The sequence shown here is derived from an EMBL/GenBank/DDBJ whole genome shotgun (WGS) entry which is preliminary data.</text>
</comment>
<reference evidence="2" key="1">
    <citation type="submission" date="2018-09" db="EMBL/GenBank/DDBJ databases">
        <authorList>
            <person name="Livingstone P.G."/>
            <person name="Whitworth D.E."/>
        </authorList>
    </citation>
    <scope>NUCLEOTIDE SEQUENCE [LARGE SCALE GENOMIC DNA]</scope>
    <source>
        <strain evidence="2">CA043D</strain>
    </source>
</reference>
<name>A0A3A8JQR4_9BACT</name>
<evidence type="ECO:0000313" key="2">
    <source>
        <dbReference type="Proteomes" id="UP000268313"/>
    </source>
</evidence>
<dbReference type="EMBL" id="RAWE01000152">
    <property type="protein sequence ID" value="RKG98127.1"/>
    <property type="molecule type" value="Genomic_DNA"/>
</dbReference>
<proteinExistence type="predicted"/>
<organism evidence="1 2">
    <name type="scientific">Corallococcus carmarthensis</name>
    <dbReference type="NCBI Taxonomy" id="2316728"/>
    <lineage>
        <taxon>Bacteria</taxon>
        <taxon>Pseudomonadati</taxon>
        <taxon>Myxococcota</taxon>
        <taxon>Myxococcia</taxon>
        <taxon>Myxococcales</taxon>
        <taxon>Cystobacterineae</taxon>
        <taxon>Myxococcaceae</taxon>
        <taxon>Corallococcus</taxon>
    </lineage>
</organism>
<accession>A0A3A8JQR4</accession>
<gene>
    <name evidence="1" type="ORF">D7X32_30535</name>
</gene>
<dbReference type="AlphaFoldDB" id="A0A3A8JQR4"/>
<evidence type="ECO:0000313" key="1">
    <source>
        <dbReference type="EMBL" id="RKG98127.1"/>
    </source>
</evidence>
<protein>
    <recommendedName>
        <fullName evidence="3">Lipoprotein LpqB beta-propeller domain-containing protein</fullName>
    </recommendedName>
</protein>
<keyword evidence="2" id="KW-1185">Reference proteome</keyword>
<sequence length="369" mass="40609">MIVVDKGNVSIVNRSGARVLADCRYLEEIRIVAGPERGKVQQDWKPCYLSGLAVHPPTGRWAVAAVLMDGTVRMEVAGRDVVLPTDKAGRRKAGDFLILGDRNGVVAVTPGNTEMWTTDGTYRSQQPTAFTEDGARVLVNASNSSMCQWWSWSFGPRPGGLRVLPPGATDGNCNQLVPGEPRTVLKHQRDGIRIATLDPTGTKPWKVARALRQERRGMEMALVLGDTLVFYREGAQHPESGVCDESRPGTYRRIELSTGEERVWETLEGECYTKDFIMASARRRTVYYLKGKDPTDGGVRLFEYALDSGTPRELDVESLFGMLDISPDGQTLLLFTYRQGLVLYDVDSGSVVPVGGMSKDGTARLLAPR</sequence>